<dbReference type="Proteomes" id="UP001419268">
    <property type="component" value="Unassembled WGS sequence"/>
</dbReference>
<dbReference type="InterPro" id="IPR052343">
    <property type="entry name" value="Retrotransposon-Effector_Assoc"/>
</dbReference>
<dbReference type="AlphaFoldDB" id="A0AAP0NNI3"/>
<reference evidence="2 3" key="1">
    <citation type="submission" date="2024-01" db="EMBL/GenBank/DDBJ databases">
        <title>Genome assemblies of Stephania.</title>
        <authorList>
            <person name="Yang L."/>
        </authorList>
    </citation>
    <scope>NUCLEOTIDE SEQUENCE [LARGE SCALE GENOMIC DNA]</scope>
    <source>
        <strain evidence="2">JXDWG</strain>
        <tissue evidence="2">Leaf</tissue>
    </source>
</reference>
<evidence type="ECO:0000313" key="2">
    <source>
        <dbReference type="EMBL" id="KAK9112464.1"/>
    </source>
</evidence>
<dbReference type="InterPro" id="IPR000477">
    <property type="entry name" value="RT_dom"/>
</dbReference>
<name>A0AAP0NNI3_9MAGN</name>
<feature type="domain" description="Reverse transcriptase" evidence="1">
    <location>
        <begin position="88"/>
        <end position="343"/>
    </location>
</feature>
<dbReference type="CDD" id="cd01650">
    <property type="entry name" value="RT_nLTR_like"/>
    <property type="match status" value="1"/>
</dbReference>
<keyword evidence="3" id="KW-1185">Reference proteome</keyword>
<dbReference type="Pfam" id="PF00078">
    <property type="entry name" value="RVT_1"/>
    <property type="match status" value="1"/>
</dbReference>
<dbReference type="PROSITE" id="PS50878">
    <property type="entry name" value="RT_POL"/>
    <property type="match status" value="1"/>
</dbReference>
<gene>
    <name evidence="2" type="ORF">Scep_019983</name>
</gene>
<organism evidence="2 3">
    <name type="scientific">Stephania cephalantha</name>
    <dbReference type="NCBI Taxonomy" id="152367"/>
    <lineage>
        <taxon>Eukaryota</taxon>
        <taxon>Viridiplantae</taxon>
        <taxon>Streptophyta</taxon>
        <taxon>Embryophyta</taxon>
        <taxon>Tracheophyta</taxon>
        <taxon>Spermatophyta</taxon>
        <taxon>Magnoliopsida</taxon>
        <taxon>Ranunculales</taxon>
        <taxon>Menispermaceae</taxon>
        <taxon>Menispermoideae</taxon>
        <taxon>Cissampelideae</taxon>
        <taxon>Stephania</taxon>
    </lineage>
</organism>
<dbReference type="SUPFAM" id="SSF56672">
    <property type="entry name" value="DNA/RNA polymerases"/>
    <property type="match status" value="1"/>
</dbReference>
<dbReference type="InterPro" id="IPR043502">
    <property type="entry name" value="DNA/RNA_pol_sf"/>
</dbReference>
<dbReference type="EMBL" id="JBBNAG010000008">
    <property type="protein sequence ID" value="KAK9112464.1"/>
    <property type="molecule type" value="Genomic_DNA"/>
</dbReference>
<accession>A0AAP0NNI3</accession>
<dbReference type="PANTHER" id="PTHR46890">
    <property type="entry name" value="NON-LTR RETROLELEMENT REVERSE TRANSCRIPTASE-LIKE PROTEIN-RELATED"/>
    <property type="match status" value="1"/>
</dbReference>
<comment type="caution">
    <text evidence="2">The sequence shown here is derived from an EMBL/GenBank/DDBJ whole genome shotgun (WGS) entry which is preliminary data.</text>
</comment>
<sequence>MKRVALEYFQNLFQRSNTDSSDVLEIVQSKVTSEMRSQLALPYTKDEFTNALSQMHPDKAPGPDGFNPVFYQKFWGLTGNEIFAQCAGWMESLQFPQGLNDTTIALIPKMEKPQSMKDFRPISLCNVLYKVMAKVVTNRLKPHLHQLISETQSAFVPGRLIVDNVMVAFESLHAMKCNSKGKFGNVALKVDISKAYDRVDWSFLKGILLKLGFDDRWVQLVVYLISSVSSWVNFNGELVGPIHPQRGLRQGCPLSPYLFILCAEGLTALLSEAENAGMLHGCKVIRGAPPISHLLFADDSLFFFRASLEEAQCMKSLLNKYERASGQAINLSKSAMFLSRPNN</sequence>
<evidence type="ECO:0000313" key="3">
    <source>
        <dbReference type="Proteomes" id="UP001419268"/>
    </source>
</evidence>
<proteinExistence type="predicted"/>
<evidence type="ECO:0000259" key="1">
    <source>
        <dbReference type="PROSITE" id="PS50878"/>
    </source>
</evidence>
<dbReference type="PANTHER" id="PTHR46890:SF48">
    <property type="entry name" value="RNA-DIRECTED DNA POLYMERASE"/>
    <property type="match status" value="1"/>
</dbReference>
<protein>
    <recommendedName>
        <fullName evidence="1">Reverse transcriptase domain-containing protein</fullName>
    </recommendedName>
</protein>